<comment type="similarity">
    <text evidence="1">Belongs to the short-chain dehydrogenases/reductases (SDR) family.</text>
</comment>
<dbReference type="AlphaFoldDB" id="A0AA38P9Z3"/>
<reference evidence="3" key="1">
    <citation type="submission" date="2022-08" db="EMBL/GenBank/DDBJ databases">
        <authorList>
            <consortium name="DOE Joint Genome Institute"/>
            <person name="Min B."/>
            <person name="Riley R."/>
            <person name="Sierra-Patev S."/>
            <person name="Naranjo-Ortiz M."/>
            <person name="Looney B."/>
            <person name="Konkel Z."/>
            <person name="Slot J.C."/>
            <person name="Sakamoto Y."/>
            <person name="Steenwyk J.L."/>
            <person name="Rokas A."/>
            <person name="Carro J."/>
            <person name="Camarero S."/>
            <person name="Ferreira P."/>
            <person name="Molpeceres G."/>
            <person name="Ruiz-Duenas F.J."/>
            <person name="Serrano A."/>
            <person name="Henrissat B."/>
            <person name="Drula E."/>
            <person name="Hughes K.W."/>
            <person name="Mata J.L."/>
            <person name="Ishikawa N.K."/>
            <person name="Vargas-Isla R."/>
            <person name="Ushijima S."/>
            <person name="Smith C.A."/>
            <person name="Ahrendt S."/>
            <person name="Andreopoulos W."/>
            <person name="He G."/>
            <person name="Labutti K."/>
            <person name="Lipzen A."/>
            <person name="Ng V."/>
            <person name="Sandor L."/>
            <person name="Barry K."/>
            <person name="Martinez A.T."/>
            <person name="Xiao Y."/>
            <person name="Gibbons J.G."/>
            <person name="Terashima K."/>
            <person name="Hibbett D.S."/>
            <person name="Grigoriev I.V."/>
        </authorList>
    </citation>
    <scope>NUCLEOTIDE SEQUENCE</scope>
    <source>
        <strain evidence="3">TFB9207</strain>
    </source>
</reference>
<evidence type="ECO:0000313" key="3">
    <source>
        <dbReference type="EMBL" id="KAJ3839063.1"/>
    </source>
</evidence>
<accession>A0AA38P9Z3</accession>
<keyword evidence="2" id="KW-0560">Oxidoreductase</keyword>
<evidence type="ECO:0000256" key="2">
    <source>
        <dbReference type="ARBA" id="ARBA00023002"/>
    </source>
</evidence>
<name>A0AA38P9Z3_9AGAR</name>
<dbReference type="PANTHER" id="PTHR24320">
    <property type="entry name" value="RETINOL DEHYDROGENASE"/>
    <property type="match status" value="1"/>
</dbReference>
<dbReference type="EMBL" id="MU806149">
    <property type="protein sequence ID" value="KAJ3839063.1"/>
    <property type="molecule type" value="Genomic_DNA"/>
</dbReference>
<sequence length="210" mass="23613">MGNPTLNGDGIQDNMAINYVGPFVFTKTLLRILKESSLSDGADVRIVNVGSGGYSDISSRQLDYGSISGWNKNFRWSMLSTLRRYQYSKVAIHLWTNYLSQQMTNEDPRILVLLVHPGAILSDGAKRSLLTLPFPQFWLWVMGLWMYPQSQGAHTSVFAASAPRDNVHIFPGAYICPPNVAQTQKAFVLDPQRQKELVDFTERLLTSWGV</sequence>
<comment type="caution">
    <text evidence="3">The sequence shown here is derived from an EMBL/GenBank/DDBJ whole genome shotgun (WGS) entry which is preliminary data.</text>
</comment>
<protein>
    <recommendedName>
        <fullName evidence="5">NAD(P)-binding protein</fullName>
    </recommendedName>
</protein>
<dbReference type="InterPro" id="IPR036291">
    <property type="entry name" value="NAD(P)-bd_dom_sf"/>
</dbReference>
<gene>
    <name evidence="3" type="ORF">F5878DRAFT_141722</name>
</gene>
<proteinExistence type="inferred from homology"/>
<dbReference type="Proteomes" id="UP001163846">
    <property type="component" value="Unassembled WGS sequence"/>
</dbReference>
<dbReference type="Gene3D" id="3.40.50.720">
    <property type="entry name" value="NAD(P)-binding Rossmann-like Domain"/>
    <property type="match status" value="1"/>
</dbReference>
<evidence type="ECO:0008006" key="5">
    <source>
        <dbReference type="Google" id="ProtNLM"/>
    </source>
</evidence>
<evidence type="ECO:0000256" key="1">
    <source>
        <dbReference type="ARBA" id="ARBA00006484"/>
    </source>
</evidence>
<keyword evidence="4" id="KW-1185">Reference proteome</keyword>
<evidence type="ECO:0000313" key="4">
    <source>
        <dbReference type="Proteomes" id="UP001163846"/>
    </source>
</evidence>
<dbReference type="GO" id="GO:0016491">
    <property type="term" value="F:oxidoreductase activity"/>
    <property type="evidence" value="ECO:0007669"/>
    <property type="project" value="UniProtKB-KW"/>
</dbReference>
<organism evidence="3 4">
    <name type="scientific">Lentinula raphanica</name>
    <dbReference type="NCBI Taxonomy" id="153919"/>
    <lineage>
        <taxon>Eukaryota</taxon>
        <taxon>Fungi</taxon>
        <taxon>Dikarya</taxon>
        <taxon>Basidiomycota</taxon>
        <taxon>Agaricomycotina</taxon>
        <taxon>Agaricomycetes</taxon>
        <taxon>Agaricomycetidae</taxon>
        <taxon>Agaricales</taxon>
        <taxon>Marasmiineae</taxon>
        <taxon>Omphalotaceae</taxon>
        <taxon>Lentinula</taxon>
    </lineage>
</organism>
<dbReference type="PANTHER" id="PTHR24320:SF148">
    <property type="entry name" value="NAD(P)-BINDING ROSSMANN-FOLD SUPERFAMILY PROTEIN"/>
    <property type="match status" value="1"/>
</dbReference>
<dbReference type="SUPFAM" id="SSF51735">
    <property type="entry name" value="NAD(P)-binding Rossmann-fold domains"/>
    <property type="match status" value="1"/>
</dbReference>